<accession>A0A9N9A7I4</accession>
<protein>
    <recommendedName>
        <fullName evidence="5">Phosphodiesterase</fullName>
        <ecNumber evidence="5">3.1.4.-</ecNumber>
    </recommendedName>
</protein>
<comment type="caution">
    <text evidence="8">The sequence shown here is derived from an EMBL/GenBank/DDBJ whole genome shotgun (WGS) entry which is preliminary data.</text>
</comment>
<dbReference type="InterPro" id="IPR023174">
    <property type="entry name" value="PDEase_CS"/>
</dbReference>
<dbReference type="InterPro" id="IPR003607">
    <property type="entry name" value="HD/PDEase_dom"/>
</dbReference>
<proteinExistence type="inferred from homology"/>
<evidence type="ECO:0000256" key="6">
    <source>
        <dbReference type="SAM" id="MobiDB-lite"/>
    </source>
</evidence>
<evidence type="ECO:0000259" key="7">
    <source>
        <dbReference type="PROSITE" id="PS51845"/>
    </source>
</evidence>
<feature type="compositionally biased region" description="Basic residues" evidence="6">
    <location>
        <begin position="403"/>
        <end position="414"/>
    </location>
</feature>
<dbReference type="SUPFAM" id="SSF109604">
    <property type="entry name" value="HD-domain/PDEase-like"/>
    <property type="match status" value="1"/>
</dbReference>
<feature type="binding site" evidence="4">
    <location>
        <position position="107"/>
    </location>
    <ligand>
        <name>Zn(2+)</name>
        <dbReference type="ChEBI" id="CHEBI:29105"/>
        <label>1</label>
    </ligand>
</feature>
<dbReference type="PROSITE" id="PS00126">
    <property type="entry name" value="PDEASE_I_1"/>
    <property type="match status" value="1"/>
</dbReference>
<keyword evidence="2 5" id="KW-0378">Hydrolase</keyword>
<comment type="similarity">
    <text evidence="5">Belongs to the cyclic nucleotide phosphodiesterase family.</text>
</comment>
<sequence length="458" mass="51389">MLKFLANKLPNTGMDFAVWDWSKPELYGIVLGMLAKLDLSGTLGIRKSEMLDFIIDVEKGYYATSYHSFYHAVDVVAVLYYMLTDLGVQKYLTSLDCVALLIAGLCHDIGHPGLNNVYQVNAKTHLAKRYNDQSVLENYSCDLTDDLITKHNLFANVHLRPSEYTEASLRQLVRKTILATDMAFHFGLLVEMNSMFEQACSSEDSEEEFDNSCPASSNGSVSSSPISPSPLSSTSSIESFFTSLPYPNLITLDVNQRELLCKVLLHAADLSNTVRPWDISKRWSDLVVEEFFHQGDLEKNNNLPVSPNMDREQAHQCQISLRFGDFVVKPYFEAFAAFVHPAKIFLDTLKNNRAYWDELKNNSTIKDDSVTKTITTEGLYGVNGDSDSDDGIDDHYRWPTRRKSAGLSSSKKHSSINDNYTNNDDERSSSLDHNMIKQISALYGNGSNAEQRVVLAGS</sequence>
<dbReference type="PROSITE" id="PS51845">
    <property type="entry name" value="PDEASE_I_2"/>
    <property type="match status" value="1"/>
</dbReference>
<dbReference type="InterPro" id="IPR023088">
    <property type="entry name" value="PDEase"/>
</dbReference>
<dbReference type="Proteomes" id="UP000789572">
    <property type="component" value="Unassembled WGS sequence"/>
</dbReference>
<feature type="binding site" evidence="4">
    <location>
        <position position="71"/>
    </location>
    <ligand>
        <name>Zn(2+)</name>
        <dbReference type="ChEBI" id="CHEBI:29105"/>
        <label>1</label>
    </ligand>
</feature>
<dbReference type="GO" id="GO:0007165">
    <property type="term" value="P:signal transduction"/>
    <property type="evidence" value="ECO:0007669"/>
    <property type="project" value="InterPro"/>
</dbReference>
<evidence type="ECO:0000313" key="9">
    <source>
        <dbReference type="Proteomes" id="UP000789572"/>
    </source>
</evidence>
<feature type="compositionally biased region" description="Low complexity" evidence="6">
    <location>
        <begin position="211"/>
        <end position="228"/>
    </location>
</feature>
<dbReference type="PANTHER" id="PTHR11347">
    <property type="entry name" value="CYCLIC NUCLEOTIDE PHOSPHODIESTERASE"/>
    <property type="match status" value="1"/>
</dbReference>
<dbReference type="Gene3D" id="1.10.1300.10">
    <property type="entry name" value="3'5'-cyclic nucleotide phosphodiesterase, catalytic domain"/>
    <property type="match status" value="1"/>
</dbReference>
<dbReference type="Pfam" id="PF00233">
    <property type="entry name" value="PDEase_I"/>
    <property type="match status" value="1"/>
</dbReference>
<dbReference type="InterPro" id="IPR036971">
    <property type="entry name" value="PDEase_catalytic_dom_sf"/>
</dbReference>
<feature type="binding site" evidence="4">
    <location>
        <position position="108"/>
    </location>
    <ligand>
        <name>Zn(2+)</name>
        <dbReference type="ChEBI" id="CHEBI:29105"/>
        <label>2</label>
    </ligand>
</feature>
<dbReference type="OrthoDB" id="546632at2759"/>
<dbReference type="EC" id="3.1.4.-" evidence="5"/>
<organism evidence="8 9">
    <name type="scientific">Paraglomus occultum</name>
    <dbReference type="NCBI Taxonomy" id="144539"/>
    <lineage>
        <taxon>Eukaryota</taxon>
        <taxon>Fungi</taxon>
        <taxon>Fungi incertae sedis</taxon>
        <taxon>Mucoromycota</taxon>
        <taxon>Glomeromycotina</taxon>
        <taxon>Glomeromycetes</taxon>
        <taxon>Paraglomerales</taxon>
        <taxon>Paraglomeraceae</taxon>
        <taxon>Paraglomus</taxon>
    </lineage>
</organism>
<evidence type="ECO:0000256" key="5">
    <source>
        <dbReference type="RuleBase" id="RU363067"/>
    </source>
</evidence>
<gene>
    <name evidence="8" type="ORF">POCULU_LOCUS3536</name>
</gene>
<feature type="region of interest" description="Disordered" evidence="6">
    <location>
        <begin position="403"/>
        <end position="429"/>
    </location>
</feature>
<dbReference type="SMART" id="SM00471">
    <property type="entry name" value="HDc"/>
    <property type="match status" value="1"/>
</dbReference>
<dbReference type="GO" id="GO:0004114">
    <property type="term" value="F:3',5'-cyclic-nucleotide phosphodiesterase activity"/>
    <property type="evidence" value="ECO:0007669"/>
    <property type="project" value="InterPro"/>
</dbReference>
<dbReference type="InterPro" id="IPR002073">
    <property type="entry name" value="PDEase_catalytic_dom"/>
</dbReference>
<evidence type="ECO:0000256" key="3">
    <source>
        <dbReference type="PIRSR" id="PIRSR623088-1"/>
    </source>
</evidence>
<feature type="domain" description="PDEase" evidence="7">
    <location>
        <begin position="1"/>
        <end position="363"/>
    </location>
</feature>
<keyword evidence="9" id="KW-1185">Reference proteome</keyword>
<evidence type="ECO:0000256" key="1">
    <source>
        <dbReference type="ARBA" id="ARBA00022723"/>
    </source>
</evidence>
<evidence type="ECO:0000313" key="8">
    <source>
        <dbReference type="EMBL" id="CAG8520305.1"/>
    </source>
</evidence>
<feature type="region of interest" description="Disordered" evidence="6">
    <location>
        <begin position="206"/>
        <end position="228"/>
    </location>
</feature>
<dbReference type="EMBL" id="CAJVPJ010000395">
    <property type="protein sequence ID" value="CAG8520305.1"/>
    <property type="molecule type" value="Genomic_DNA"/>
</dbReference>
<keyword evidence="1 4" id="KW-0479">Metal-binding</keyword>
<dbReference type="AlphaFoldDB" id="A0A9N9A7I4"/>
<name>A0A9N9A7I4_9GLOM</name>
<feature type="binding site" evidence="4">
    <location>
        <position position="269"/>
    </location>
    <ligand>
        <name>Zn(2+)</name>
        <dbReference type="ChEBI" id="CHEBI:29105"/>
        <label>1</label>
    </ligand>
</feature>
<dbReference type="GO" id="GO:0046872">
    <property type="term" value="F:metal ion binding"/>
    <property type="evidence" value="ECO:0007669"/>
    <property type="project" value="UniProtKB-KW"/>
</dbReference>
<feature type="active site" description="Proton donor" evidence="3">
    <location>
        <position position="67"/>
    </location>
</feature>
<dbReference type="CDD" id="cd00077">
    <property type="entry name" value="HDc"/>
    <property type="match status" value="1"/>
</dbReference>
<feature type="binding site" evidence="4">
    <location>
        <position position="108"/>
    </location>
    <ligand>
        <name>Zn(2+)</name>
        <dbReference type="ChEBI" id="CHEBI:29105"/>
        <label>1</label>
    </ligand>
</feature>
<comment type="cofactor">
    <cofactor evidence="5">
        <name>a divalent metal cation</name>
        <dbReference type="ChEBI" id="CHEBI:60240"/>
    </cofactor>
    <text evidence="5">Binds 2 divalent metal cations per subunit. Site 1 may preferentially bind zinc ions, while site 2 has a preference for magnesium and/or manganese ions.</text>
</comment>
<reference evidence="8" key="1">
    <citation type="submission" date="2021-06" db="EMBL/GenBank/DDBJ databases">
        <authorList>
            <person name="Kallberg Y."/>
            <person name="Tangrot J."/>
            <person name="Rosling A."/>
        </authorList>
    </citation>
    <scope>NUCLEOTIDE SEQUENCE</scope>
    <source>
        <strain evidence="8">IA702</strain>
    </source>
</reference>
<evidence type="ECO:0000256" key="4">
    <source>
        <dbReference type="PIRSR" id="PIRSR623088-3"/>
    </source>
</evidence>
<dbReference type="PRINTS" id="PR00387">
    <property type="entry name" value="PDIESTERASE1"/>
</dbReference>
<evidence type="ECO:0000256" key="2">
    <source>
        <dbReference type="ARBA" id="ARBA00022801"/>
    </source>
</evidence>